<dbReference type="HOGENOM" id="CLU_646753_0_0_11"/>
<sequence>MAYARNTWNNDDPKTPLSAERLNRIEQGIESAHVTADAATVASESLKTRVASLEKLKDQPAQVDPQAIKTAVTEALKAQPPVDLGPITKRLTALETKPVSTVREQVQQSALRGRLADRAGVKTRAIGVGWEDTSNAADRDWATIAQKAIAKGYNTIDLAVGRPEWTLFPWPAHPERVSIDAGKNPIRDTITTLRAAGIENIFLTLDMMISTTLGKQPEWKAVSRDGTIRDMPSPAALTNPGDIRDMLGGAVAQVAAEYGDLIDGIIITELFWDSGSFSAHDLTLYKSDTGATDWPRRGDGTPHESKEYQEWLTTKMADFIGHCRGLTGGIPLIMDVRANWTTPVAGDVGSGHDYSKLLRVADELQVWAYYTTGDEAKATALSTELDRQWPGRIRTALGLWSASPTSVDQVLTSLTGAHRVQVTPYSKMGSLL</sequence>
<comment type="caution">
    <text evidence="1">The sequence shown here is derived from an EMBL/GenBank/DDBJ whole genome shotgun (WGS) entry which is preliminary data.</text>
</comment>
<proteinExistence type="predicted"/>
<name>C0E263_9CORY</name>
<accession>C0E263</accession>
<evidence type="ECO:0000313" key="2">
    <source>
        <dbReference type="Proteomes" id="UP000006247"/>
    </source>
</evidence>
<protein>
    <submittedName>
        <fullName evidence="1">Uncharacterized protein</fullName>
    </submittedName>
</protein>
<organism evidence="1 2">
    <name type="scientific">Corynebacterium matruchotii ATCC 33806</name>
    <dbReference type="NCBI Taxonomy" id="566549"/>
    <lineage>
        <taxon>Bacteria</taxon>
        <taxon>Bacillati</taxon>
        <taxon>Actinomycetota</taxon>
        <taxon>Actinomycetes</taxon>
        <taxon>Mycobacteriales</taxon>
        <taxon>Corynebacteriaceae</taxon>
        <taxon>Corynebacterium</taxon>
    </lineage>
</organism>
<dbReference type="AlphaFoldDB" id="C0E263"/>
<dbReference type="RefSeq" id="WP_005520625.1">
    <property type="nucleotide sequence ID" value="NZ_EQ973329.1"/>
</dbReference>
<evidence type="ECO:0000313" key="1">
    <source>
        <dbReference type="EMBL" id="EEG27405.1"/>
    </source>
</evidence>
<dbReference type="EMBL" id="ACEB01000017">
    <property type="protein sequence ID" value="EEG27405.1"/>
    <property type="molecule type" value="Genomic_DNA"/>
</dbReference>
<reference evidence="1 2" key="1">
    <citation type="submission" date="2009-01" db="EMBL/GenBank/DDBJ databases">
        <authorList>
            <person name="Fulton L."/>
            <person name="Clifton S."/>
            <person name="Chinwalla A.T."/>
            <person name="Mitreva M."/>
            <person name="Sodergren E."/>
            <person name="Weinstock G."/>
            <person name="Clifton S."/>
            <person name="Dooling D.J."/>
            <person name="Fulton B."/>
            <person name="Minx P."/>
            <person name="Pepin K.H."/>
            <person name="Johnson M."/>
            <person name="Bhonagiri V."/>
            <person name="Nash W.E."/>
            <person name="Mardis E.R."/>
            <person name="Wilson R.K."/>
        </authorList>
    </citation>
    <scope>NUCLEOTIDE SEQUENCE [LARGE SCALE GENOMIC DNA]</scope>
    <source>
        <strain evidence="1 2">ATCC 33806</strain>
    </source>
</reference>
<gene>
    <name evidence="1" type="ORF">CORMATOL_01068</name>
</gene>
<dbReference type="Proteomes" id="UP000006247">
    <property type="component" value="Unassembled WGS sequence"/>
</dbReference>